<evidence type="ECO:0000259" key="1">
    <source>
        <dbReference type="Pfam" id="PF13460"/>
    </source>
</evidence>
<organism evidence="2 3">
    <name type="scientific">Neisseria bacilliformis ATCC BAA-1200</name>
    <dbReference type="NCBI Taxonomy" id="888742"/>
    <lineage>
        <taxon>Bacteria</taxon>
        <taxon>Pseudomonadati</taxon>
        <taxon>Pseudomonadota</taxon>
        <taxon>Betaproteobacteria</taxon>
        <taxon>Neisseriales</taxon>
        <taxon>Neisseriaceae</taxon>
        <taxon>Neisseria</taxon>
    </lineage>
</organism>
<dbReference type="InterPro" id="IPR016040">
    <property type="entry name" value="NAD(P)-bd_dom"/>
</dbReference>
<gene>
    <name evidence="2" type="ORF">HMPREF9123_2828</name>
</gene>
<dbReference type="RefSeq" id="WP_007343832.1">
    <property type="nucleotide sequence ID" value="NZ_GL878494.1"/>
</dbReference>
<dbReference type="GO" id="GO:0016646">
    <property type="term" value="F:oxidoreductase activity, acting on the CH-NH group of donors, NAD or NADP as acceptor"/>
    <property type="evidence" value="ECO:0007669"/>
    <property type="project" value="TreeGrafter"/>
</dbReference>
<dbReference type="PANTHER" id="PTHR43355:SF2">
    <property type="entry name" value="FLAVIN REDUCTASE (NADPH)"/>
    <property type="match status" value="1"/>
</dbReference>
<dbReference type="Gene3D" id="3.40.50.720">
    <property type="entry name" value="NAD(P)-binding Rossmann-like Domain"/>
    <property type="match status" value="1"/>
</dbReference>
<dbReference type="EMBL" id="AFAY01000054">
    <property type="protein sequence ID" value="EGF06868.1"/>
    <property type="molecule type" value="Genomic_DNA"/>
</dbReference>
<dbReference type="OrthoDB" id="7352421at2"/>
<evidence type="ECO:0000313" key="3">
    <source>
        <dbReference type="Proteomes" id="UP000004105"/>
    </source>
</evidence>
<protein>
    <submittedName>
        <fullName evidence="2">FMN reductase</fullName>
    </submittedName>
</protein>
<dbReference type="AlphaFoldDB" id="F2BGH1"/>
<dbReference type="Proteomes" id="UP000004105">
    <property type="component" value="Unassembled WGS sequence"/>
</dbReference>
<sequence>MKIAVIGATGLVGNAAVQELAARGHEVTAFARNTDKVFQAPNVTARAADVNAADFAEQLKGFDAVVSAFNPGWDNPNLAADFTRGANSINEAAKAAAVPYLLIVGGAGSLNVAPGVQLVDTPEFPQDIYPGANAARELLDGLRERRDVNWAFLSPAAMFGSHPDNTARSGRYRTGRDDVLFDANGAPADISTADLACAIADDVENKAHLFERFTVAEM</sequence>
<dbReference type="Pfam" id="PF13460">
    <property type="entry name" value="NAD_binding_10"/>
    <property type="match status" value="1"/>
</dbReference>
<keyword evidence="3" id="KW-1185">Reference proteome</keyword>
<dbReference type="HOGENOM" id="CLU_025711_3_1_4"/>
<comment type="caution">
    <text evidence="2">The sequence shown here is derived from an EMBL/GenBank/DDBJ whole genome shotgun (WGS) entry which is preliminary data.</text>
</comment>
<name>F2BGH1_9NEIS</name>
<evidence type="ECO:0000313" key="2">
    <source>
        <dbReference type="EMBL" id="EGF06868.1"/>
    </source>
</evidence>
<dbReference type="InterPro" id="IPR051606">
    <property type="entry name" value="Polyketide_Oxido-like"/>
</dbReference>
<accession>F2BGH1</accession>
<proteinExistence type="predicted"/>
<dbReference type="InterPro" id="IPR036291">
    <property type="entry name" value="NAD(P)-bd_dom_sf"/>
</dbReference>
<feature type="domain" description="NAD(P)-binding" evidence="1">
    <location>
        <begin position="7"/>
        <end position="202"/>
    </location>
</feature>
<dbReference type="SUPFAM" id="SSF51735">
    <property type="entry name" value="NAD(P)-binding Rossmann-fold domains"/>
    <property type="match status" value="1"/>
</dbReference>
<dbReference type="PANTHER" id="PTHR43355">
    <property type="entry name" value="FLAVIN REDUCTASE (NADPH)"/>
    <property type="match status" value="1"/>
</dbReference>
<reference evidence="2 3" key="1">
    <citation type="submission" date="2011-02" db="EMBL/GenBank/DDBJ databases">
        <authorList>
            <person name="Muzny D."/>
            <person name="Qin X."/>
            <person name="Deng J."/>
            <person name="Jiang H."/>
            <person name="Liu Y."/>
            <person name="Qu J."/>
            <person name="Song X.-Z."/>
            <person name="Zhang L."/>
            <person name="Thornton R."/>
            <person name="Coyle M."/>
            <person name="Francisco L."/>
            <person name="Jackson L."/>
            <person name="Javaid M."/>
            <person name="Korchina V."/>
            <person name="Kovar C."/>
            <person name="Mata R."/>
            <person name="Mathew T."/>
            <person name="Ngo R."/>
            <person name="Nguyen L."/>
            <person name="Nguyen N."/>
            <person name="Okwuonu G."/>
            <person name="Ongeri F."/>
            <person name="Pham C."/>
            <person name="Simmons D."/>
            <person name="Wilczek-Boney K."/>
            <person name="Hale W."/>
            <person name="Jakkamsetti A."/>
            <person name="Pham P."/>
            <person name="Ruth R."/>
            <person name="San Lucas F."/>
            <person name="Warren J."/>
            <person name="Zhang J."/>
            <person name="Zhao Z."/>
            <person name="Zhou C."/>
            <person name="Zhu D."/>
            <person name="Lee S."/>
            <person name="Bess C."/>
            <person name="Blankenburg K."/>
            <person name="Forbes L."/>
            <person name="Fu Q."/>
            <person name="Gubbala S."/>
            <person name="Hirani K."/>
            <person name="Jayaseelan J.C."/>
            <person name="Lara F."/>
            <person name="Munidasa M."/>
            <person name="Palculict T."/>
            <person name="Patil S."/>
            <person name="Pu L.-L."/>
            <person name="Saada N."/>
            <person name="Tang L."/>
            <person name="Weissenberger G."/>
            <person name="Zhu Y."/>
            <person name="Hemphill L."/>
            <person name="Shang Y."/>
            <person name="Youmans B."/>
            <person name="Ayvaz T."/>
            <person name="Ross M."/>
            <person name="Santibanez J."/>
            <person name="Aqrawi P."/>
            <person name="Gross S."/>
            <person name="Joshi V."/>
            <person name="Fowler G."/>
            <person name="Nazareth L."/>
            <person name="Reid J."/>
            <person name="Worley K."/>
            <person name="Petrosino J."/>
            <person name="Highlander S."/>
            <person name="Gibbs R."/>
        </authorList>
    </citation>
    <scope>NUCLEOTIDE SEQUENCE [LARGE SCALE GENOMIC DNA]</scope>
    <source>
        <strain evidence="2 3">ATCC BAA-1200</strain>
    </source>
</reference>
<dbReference type="STRING" id="267212.GCA_001063965_02237"/>